<name>A0CA15_PARTE</name>
<sequence length="416" mass="48866">MQDRFNLQGIIEKYLTNNDCDGMIIDDKIQKILTSNDFQRASDRQKLSLSEFNEQSNKSNVTSQSKPKKRRVVKLKNQLLSSHVSPDIQKLYYQSQKIETEQQRGGEKIINEEQRQITLPQLQKKEQAISEQSSKTNLNDLIMSIQEIFPPDHQLWRDLQVGDQSIEDVIVQNQDYFSDLLILYMQEMQIQSLKNKKLGCKGKYSTQYTDDYNDKYMKDSTYINRWIYEKAKQSVSFLQNSSTYNQHFVPQKFEKSDNFKPDHLPNQNTMSCLSSYTANYRDWKKQYHGIIGPFYVKSDKKLPFIAETNYSRNFVTQKYEKLDPIIPKPLGPFPVESQSLVRQTTHKAQFSLPQKLIENQSLTSPRNVELKGFDGYQPHFNKQQQSPQVMNSFADRFFHSSVVQQLMKKNQKQIIN</sequence>
<accession>A0CA15</accession>
<protein>
    <submittedName>
        <fullName evidence="2">Uncharacterized protein</fullName>
    </submittedName>
</protein>
<dbReference type="AlphaFoldDB" id="A0CA15"/>
<reference evidence="2 3" key="1">
    <citation type="journal article" date="2006" name="Nature">
        <title>Global trends of whole-genome duplications revealed by the ciliate Paramecium tetraurelia.</title>
        <authorList>
            <consortium name="Genoscope"/>
            <person name="Aury J.-M."/>
            <person name="Jaillon O."/>
            <person name="Duret L."/>
            <person name="Noel B."/>
            <person name="Jubin C."/>
            <person name="Porcel B.M."/>
            <person name="Segurens B."/>
            <person name="Daubin V."/>
            <person name="Anthouard V."/>
            <person name="Aiach N."/>
            <person name="Arnaiz O."/>
            <person name="Billaut A."/>
            <person name="Beisson J."/>
            <person name="Blanc I."/>
            <person name="Bouhouche K."/>
            <person name="Camara F."/>
            <person name="Duharcourt S."/>
            <person name="Guigo R."/>
            <person name="Gogendeau D."/>
            <person name="Katinka M."/>
            <person name="Keller A.-M."/>
            <person name="Kissmehl R."/>
            <person name="Klotz C."/>
            <person name="Koll F."/>
            <person name="Le Moue A."/>
            <person name="Lepere C."/>
            <person name="Malinsky S."/>
            <person name="Nowacki M."/>
            <person name="Nowak J.K."/>
            <person name="Plattner H."/>
            <person name="Poulain J."/>
            <person name="Ruiz F."/>
            <person name="Serrano V."/>
            <person name="Zagulski M."/>
            <person name="Dessen P."/>
            <person name="Betermier M."/>
            <person name="Weissenbach J."/>
            <person name="Scarpelli C."/>
            <person name="Schachter V."/>
            <person name="Sperling L."/>
            <person name="Meyer E."/>
            <person name="Cohen J."/>
            <person name="Wincker P."/>
        </authorList>
    </citation>
    <scope>NUCLEOTIDE SEQUENCE [LARGE SCALE GENOMIC DNA]</scope>
    <source>
        <strain evidence="2 3">Stock d4-2</strain>
    </source>
</reference>
<evidence type="ECO:0000256" key="1">
    <source>
        <dbReference type="SAM" id="MobiDB-lite"/>
    </source>
</evidence>
<evidence type="ECO:0000313" key="3">
    <source>
        <dbReference type="Proteomes" id="UP000000600"/>
    </source>
</evidence>
<keyword evidence="3" id="KW-1185">Reference proteome</keyword>
<feature type="compositionally biased region" description="Polar residues" evidence="1">
    <location>
        <begin position="51"/>
        <end position="65"/>
    </location>
</feature>
<feature type="region of interest" description="Disordered" evidence="1">
    <location>
        <begin position="51"/>
        <end position="72"/>
    </location>
</feature>
<gene>
    <name evidence="2" type="ORF">GSPATT00036411001</name>
</gene>
<dbReference type="EMBL" id="CT868053">
    <property type="protein sequence ID" value="CAK67632.1"/>
    <property type="molecule type" value="Genomic_DNA"/>
</dbReference>
<dbReference type="GeneID" id="5020800"/>
<dbReference type="RefSeq" id="XP_001435029.1">
    <property type="nucleotide sequence ID" value="XM_001434992.1"/>
</dbReference>
<dbReference type="OrthoDB" id="293575at2759"/>
<organism evidence="2 3">
    <name type="scientific">Paramecium tetraurelia</name>
    <dbReference type="NCBI Taxonomy" id="5888"/>
    <lineage>
        <taxon>Eukaryota</taxon>
        <taxon>Sar</taxon>
        <taxon>Alveolata</taxon>
        <taxon>Ciliophora</taxon>
        <taxon>Intramacronucleata</taxon>
        <taxon>Oligohymenophorea</taxon>
        <taxon>Peniculida</taxon>
        <taxon>Parameciidae</taxon>
        <taxon>Paramecium</taxon>
    </lineage>
</organism>
<evidence type="ECO:0000313" key="2">
    <source>
        <dbReference type="EMBL" id="CAK67632.1"/>
    </source>
</evidence>
<dbReference type="KEGG" id="ptm:GSPATT00036411001"/>
<dbReference type="InParanoid" id="A0CA15"/>
<dbReference type="OMA" id="LPNQNTM"/>
<dbReference type="Proteomes" id="UP000000600">
    <property type="component" value="Unassembled WGS sequence"/>
</dbReference>
<dbReference type="HOGENOM" id="CLU_666411_0_0_1"/>
<proteinExistence type="predicted"/>